<evidence type="ECO:0000256" key="5">
    <source>
        <dbReference type="ARBA" id="ARBA00022826"/>
    </source>
</evidence>
<sequence>VTTVPAQIARLHALHVSIHAYDGAYVCRPGRGHVIVCGHVVHDSFADFLTEFYHPSRGVISFDIVVLSPDPPSPAMTRLLSNVVYATKTTFLKVLLSLVLLSLVLLSLVLMSSLVHDVDRKRTQLASAEAVFVLADKDARATEAQDATTLLQALSIRNYADSTGCHIRMYLQMLSDDHQELSHIIGANQTIHSNRVKADLVCRGVVCPGSCALILNLMQSVDQAKMHKHISHPTPWMHEYIGGMSQQVYAVLLSDAFDGHLYEDVARRFFTGQYMYVRRFEVVLLAVYRRDKDEDVPRVMLSPFGKSMRPGYI</sequence>
<evidence type="ECO:0000313" key="14">
    <source>
        <dbReference type="EMBL" id="KAF0712043.1"/>
    </source>
</evidence>
<dbReference type="GO" id="GO:0016020">
    <property type="term" value="C:membrane"/>
    <property type="evidence" value="ECO:0007669"/>
    <property type="project" value="UniProtKB-SubCell"/>
</dbReference>
<evidence type="ECO:0000256" key="4">
    <source>
        <dbReference type="ARBA" id="ARBA00022692"/>
    </source>
</evidence>
<reference evidence="14 15" key="1">
    <citation type="submission" date="2019-06" db="EMBL/GenBank/DDBJ databases">
        <title>Genomics analysis of Aphanomyces spp. identifies a new class of oomycete effector associated with host adaptation.</title>
        <authorList>
            <person name="Gaulin E."/>
        </authorList>
    </citation>
    <scope>NUCLEOTIDE SEQUENCE [LARGE SCALE GENOMIC DNA]</scope>
    <source>
        <strain evidence="14 15">E</strain>
    </source>
</reference>
<protein>
    <submittedName>
        <fullName evidence="14">Uncharacterized protein</fullName>
    </submittedName>
</protein>
<comment type="caution">
    <text evidence="14">The sequence shown here is derived from an EMBL/GenBank/DDBJ whole genome shotgun (WGS) entry which is preliminary data.</text>
</comment>
<dbReference type="Gene3D" id="3.40.50.720">
    <property type="entry name" value="NAD(P)-binding Rossmann-like Domain"/>
    <property type="match status" value="1"/>
</dbReference>
<keyword evidence="6" id="KW-0630">Potassium</keyword>
<evidence type="ECO:0000259" key="13">
    <source>
        <dbReference type="Pfam" id="PF22614"/>
    </source>
</evidence>
<feature type="domain" description="Calcium-activated potassium channel BK alpha subunit" evidence="12">
    <location>
        <begin position="189"/>
        <end position="272"/>
    </location>
</feature>
<evidence type="ECO:0000256" key="10">
    <source>
        <dbReference type="ARBA" id="ARBA00023303"/>
    </source>
</evidence>
<evidence type="ECO:0000313" key="15">
    <source>
        <dbReference type="Proteomes" id="UP000469452"/>
    </source>
</evidence>
<dbReference type="GO" id="GO:0005267">
    <property type="term" value="F:potassium channel activity"/>
    <property type="evidence" value="ECO:0007669"/>
    <property type="project" value="UniProtKB-KW"/>
</dbReference>
<evidence type="ECO:0000259" key="12">
    <source>
        <dbReference type="Pfam" id="PF03493"/>
    </source>
</evidence>
<dbReference type="Proteomes" id="UP000469452">
    <property type="component" value="Unassembled WGS sequence"/>
</dbReference>
<evidence type="ECO:0000256" key="3">
    <source>
        <dbReference type="ARBA" id="ARBA00022538"/>
    </source>
</evidence>
<keyword evidence="3" id="KW-0633">Potassium transport</keyword>
<evidence type="ECO:0000256" key="2">
    <source>
        <dbReference type="ARBA" id="ARBA00022448"/>
    </source>
</evidence>
<keyword evidence="5" id="KW-0631">Potassium channel</keyword>
<dbReference type="InterPro" id="IPR003929">
    <property type="entry name" value="K_chnl_BK_asu"/>
</dbReference>
<dbReference type="Pfam" id="PF03493">
    <property type="entry name" value="BK_channel_a"/>
    <property type="match status" value="1"/>
</dbReference>
<dbReference type="InterPro" id="IPR003148">
    <property type="entry name" value="RCK_N"/>
</dbReference>
<evidence type="ECO:0000256" key="6">
    <source>
        <dbReference type="ARBA" id="ARBA00022958"/>
    </source>
</evidence>
<dbReference type="Pfam" id="PF22614">
    <property type="entry name" value="Slo-like_RCK"/>
    <property type="match status" value="1"/>
</dbReference>
<keyword evidence="2" id="KW-0813">Transport</keyword>
<keyword evidence="7 11" id="KW-1133">Transmembrane helix</keyword>
<dbReference type="VEuPathDB" id="FungiDB:H257_06174"/>
<keyword evidence="4 11" id="KW-0812">Transmembrane</keyword>
<dbReference type="PANTHER" id="PTHR10027">
    <property type="entry name" value="CALCIUM-ACTIVATED POTASSIUM CHANNEL ALPHA CHAIN"/>
    <property type="match status" value="1"/>
</dbReference>
<feature type="domain" description="RCK N-terminal" evidence="13">
    <location>
        <begin position="31"/>
        <end position="92"/>
    </location>
</feature>
<keyword evidence="10" id="KW-0407">Ion channel</keyword>
<gene>
    <name evidence="14" type="ORF">AaE_012146</name>
</gene>
<dbReference type="InterPro" id="IPR047871">
    <property type="entry name" value="K_chnl_Slo-like"/>
</dbReference>
<organism evidence="14 15">
    <name type="scientific">Aphanomyces astaci</name>
    <name type="common">Crayfish plague agent</name>
    <dbReference type="NCBI Taxonomy" id="112090"/>
    <lineage>
        <taxon>Eukaryota</taxon>
        <taxon>Sar</taxon>
        <taxon>Stramenopiles</taxon>
        <taxon>Oomycota</taxon>
        <taxon>Saprolegniomycetes</taxon>
        <taxon>Saprolegniales</taxon>
        <taxon>Verrucalvaceae</taxon>
        <taxon>Aphanomyces</taxon>
    </lineage>
</organism>
<dbReference type="EMBL" id="VJMI01017940">
    <property type="protein sequence ID" value="KAF0712043.1"/>
    <property type="molecule type" value="Genomic_DNA"/>
</dbReference>
<evidence type="ECO:0000256" key="1">
    <source>
        <dbReference type="ARBA" id="ARBA00004141"/>
    </source>
</evidence>
<name>A0A6A4Z9U6_APHAT</name>
<keyword evidence="8" id="KW-0406">Ion transport</keyword>
<comment type="subcellular location">
    <subcellularLocation>
        <location evidence="1">Membrane</location>
        <topology evidence="1">Multi-pass membrane protein</topology>
    </subcellularLocation>
</comment>
<feature type="transmembrane region" description="Helical" evidence="11">
    <location>
        <begin position="94"/>
        <end position="115"/>
    </location>
</feature>
<dbReference type="AlphaFoldDB" id="A0A6A4Z9U6"/>
<evidence type="ECO:0000256" key="7">
    <source>
        <dbReference type="ARBA" id="ARBA00022989"/>
    </source>
</evidence>
<proteinExistence type="predicted"/>
<evidence type="ECO:0000256" key="11">
    <source>
        <dbReference type="SAM" id="Phobius"/>
    </source>
</evidence>
<dbReference type="PANTHER" id="PTHR10027:SF10">
    <property type="entry name" value="SLOWPOKE 2, ISOFORM D"/>
    <property type="match status" value="1"/>
</dbReference>
<keyword evidence="9 11" id="KW-0472">Membrane</keyword>
<feature type="non-terminal residue" evidence="14">
    <location>
        <position position="1"/>
    </location>
</feature>
<accession>A0A6A4Z9U6</accession>
<evidence type="ECO:0000256" key="9">
    <source>
        <dbReference type="ARBA" id="ARBA00023136"/>
    </source>
</evidence>
<evidence type="ECO:0000256" key="8">
    <source>
        <dbReference type="ARBA" id="ARBA00023065"/>
    </source>
</evidence>